<dbReference type="GeneID" id="89520476"/>
<dbReference type="GO" id="GO:0005524">
    <property type="term" value="F:ATP binding"/>
    <property type="evidence" value="ECO:0007669"/>
    <property type="project" value="UniProtKB-KW"/>
</dbReference>
<dbReference type="KEGG" id="obj:EIO64_10970"/>
<protein>
    <submittedName>
        <fullName evidence="1">ATP-binding protein</fullName>
    </submittedName>
</protein>
<gene>
    <name evidence="1" type="ORF">EIO64_10970</name>
</gene>
<evidence type="ECO:0000313" key="1">
    <source>
        <dbReference type="EMBL" id="QCI59677.1"/>
    </source>
</evidence>
<organism evidence="1 2">
    <name type="scientific">Dysosmobacter welbionis</name>
    <dbReference type="NCBI Taxonomy" id="2093857"/>
    <lineage>
        <taxon>Bacteria</taxon>
        <taxon>Bacillati</taxon>
        <taxon>Bacillota</taxon>
        <taxon>Clostridia</taxon>
        <taxon>Eubacteriales</taxon>
        <taxon>Oscillospiraceae</taxon>
        <taxon>Dysosmobacter</taxon>
    </lineage>
</organism>
<dbReference type="SUPFAM" id="SSF52540">
    <property type="entry name" value="P-loop containing nucleoside triphosphate hydrolases"/>
    <property type="match status" value="1"/>
</dbReference>
<keyword evidence="2" id="KW-1185">Reference proteome</keyword>
<evidence type="ECO:0000313" key="2">
    <source>
        <dbReference type="Proteomes" id="UP000298642"/>
    </source>
</evidence>
<keyword evidence="1" id="KW-0067">ATP-binding</keyword>
<proteinExistence type="predicted"/>
<reference evidence="2" key="1">
    <citation type="submission" date="2018-12" db="EMBL/GenBank/DDBJ databases">
        <title>Dusodibacter welbiota gen. nov., sp. nov., isolated from human faeces and emended description of the Oscillibacter genus.</title>
        <authorList>
            <person name="Le Roy T."/>
            <person name="Van der Smissen P."/>
            <person name="Delzenne N."/>
            <person name="Muccioli G."/>
            <person name="Collet J.F."/>
            <person name="Cani P.D."/>
        </authorList>
    </citation>
    <scope>NUCLEOTIDE SEQUENCE [LARGE SCALE GENOMIC DNA]</scope>
    <source>
        <strain evidence="2">J115</strain>
    </source>
</reference>
<dbReference type="AlphaFoldDB" id="A0A4D7AZH7"/>
<dbReference type="EMBL" id="CP034413">
    <property type="protein sequence ID" value="QCI59677.1"/>
    <property type="molecule type" value="Genomic_DNA"/>
</dbReference>
<dbReference type="RefSeq" id="WP_021751350.1">
    <property type="nucleotide sequence ID" value="NZ_CAUWCU010000060.1"/>
</dbReference>
<accession>A0A4D7AZH7</accession>
<sequence length="136" mass="15433">MVRLIMGVKGSGKTKQLIELINNAAKDEPGNVVCIEANRTMTYDIHYHIRLIDAQEYNLDSYELFRGFISGLYAGNYDISHVFIDNLCKTIGREVDKDTENFLNWLDAFGEKNNIKFTVTISADLSLATDGMQKFL</sequence>
<dbReference type="InterPro" id="IPR027417">
    <property type="entry name" value="P-loop_NTPase"/>
</dbReference>
<dbReference type="Proteomes" id="UP000298642">
    <property type="component" value="Chromosome"/>
</dbReference>
<keyword evidence="1" id="KW-0547">Nucleotide-binding</keyword>
<name>A0A4D7AZH7_9FIRM</name>